<feature type="compositionally biased region" description="Basic and acidic residues" evidence="2">
    <location>
        <begin position="483"/>
        <end position="542"/>
    </location>
</feature>
<dbReference type="PROSITE" id="PS50158">
    <property type="entry name" value="ZF_CCHC"/>
    <property type="match status" value="1"/>
</dbReference>
<dbReference type="GO" id="GO:0008270">
    <property type="term" value="F:zinc ion binding"/>
    <property type="evidence" value="ECO:0007669"/>
    <property type="project" value="UniProtKB-KW"/>
</dbReference>
<keyword evidence="1" id="KW-0863">Zinc-finger</keyword>
<keyword evidence="5" id="KW-1185">Reference proteome</keyword>
<evidence type="ECO:0000259" key="3">
    <source>
        <dbReference type="PROSITE" id="PS50158"/>
    </source>
</evidence>
<feature type="compositionally biased region" description="Basic and acidic residues" evidence="2">
    <location>
        <begin position="554"/>
        <end position="568"/>
    </location>
</feature>
<evidence type="ECO:0000313" key="5">
    <source>
        <dbReference type="Proteomes" id="UP001367676"/>
    </source>
</evidence>
<protein>
    <recommendedName>
        <fullName evidence="3">CCHC-type domain-containing protein</fullName>
    </recommendedName>
</protein>
<dbReference type="Proteomes" id="UP001367676">
    <property type="component" value="Unassembled WGS sequence"/>
</dbReference>
<feature type="region of interest" description="Disordered" evidence="2">
    <location>
        <begin position="240"/>
        <end position="269"/>
    </location>
</feature>
<dbReference type="AlphaFoldDB" id="A0AAN9TSQ0"/>
<name>A0AAN9TSQ0_9HEMI</name>
<keyword evidence="1" id="KW-0862">Zinc</keyword>
<evidence type="ECO:0000313" key="4">
    <source>
        <dbReference type="EMBL" id="KAK7603418.1"/>
    </source>
</evidence>
<feature type="compositionally biased region" description="Basic and acidic residues" evidence="2">
    <location>
        <begin position="240"/>
        <end position="249"/>
    </location>
</feature>
<feature type="compositionally biased region" description="Basic and acidic residues" evidence="2">
    <location>
        <begin position="453"/>
        <end position="472"/>
    </location>
</feature>
<feature type="compositionally biased region" description="Basic and acidic residues" evidence="2">
    <location>
        <begin position="258"/>
        <end position="269"/>
    </location>
</feature>
<dbReference type="InterPro" id="IPR001878">
    <property type="entry name" value="Znf_CCHC"/>
</dbReference>
<dbReference type="GO" id="GO:0003676">
    <property type="term" value="F:nucleic acid binding"/>
    <property type="evidence" value="ECO:0007669"/>
    <property type="project" value="InterPro"/>
</dbReference>
<organism evidence="4 5">
    <name type="scientific">Parthenolecanium corni</name>
    <dbReference type="NCBI Taxonomy" id="536013"/>
    <lineage>
        <taxon>Eukaryota</taxon>
        <taxon>Metazoa</taxon>
        <taxon>Ecdysozoa</taxon>
        <taxon>Arthropoda</taxon>
        <taxon>Hexapoda</taxon>
        <taxon>Insecta</taxon>
        <taxon>Pterygota</taxon>
        <taxon>Neoptera</taxon>
        <taxon>Paraneoptera</taxon>
        <taxon>Hemiptera</taxon>
        <taxon>Sternorrhyncha</taxon>
        <taxon>Coccoidea</taxon>
        <taxon>Coccidae</taxon>
        <taxon>Parthenolecanium</taxon>
    </lineage>
</organism>
<comment type="caution">
    <text evidence="4">The sequence shown here is derived from an EMBL/GenBank/DDBJ whole genome shotgun (WGS) entry which is preliminary data.</text>
</comment>
<accession>A0AAN9TSQ0</accession>
<evidence type="ECO:0000256" key="2">
    <source>
        <dbReference type="SAM" id="MobiDB-lite"/>
    </source>
</evidence>
<keyword evidence="1" id="KW-0479">Metal-binding</keyword>
<proteinExistence type="predicted"/>
<reference evidence="4 5" key="1">
    <citation type="submission" date="2024-03" db="EMBL/GenBank/DDBJ databases">
        <title>Adaptation during the transition from Ophiocordyceps entomopathogen to insect associate is accompanied by gene loss and intensified selection.</title>
        <authorList>
            <person name="Ward C.M."/>
            <person name="Onetto C.A."/>
            <person name="Borneman A.R."/>
        </authorList>
    </citation>
    <scope>NUCLEOTIDE SEQUENCE [LARGE SCALE GENOMIC DNA]</scope>
    <source>
        <strain evidence="4">AWRI1</strain>
        <tissue evidence="4">Single Adult Female</tissue>
    </source>
</reference>
<feature type="compositionally biased region" description="Polar residues" evidence="2">
    <location>
        <begin position="426"/>
        <end position="440"/>
    </location>
</feature>
<feature type="domain" description="CCHC-type" evidence="3">
    <location>
        <begin position="160"/>
        <end position="174"/>
    </location>
</feature>
<gene>
    <name evidence="4" type="ORF">V9T40_003417</name>
</gene>
<dbReference type="SMART" id="SM00343">
    <property type="entry name" value="ZnF_C2HC"/>
    <property type="match status" value="2"/>
</dbReference>
<dbReference type="SUPFAM" id="SSF57756">
    <property type="entry name" value="Retrovirus zinc finger-like domains"/>
    <property type="match status" value="1"/>
</dbReference>
<dbReference type="EMBL" id="JBBCAQ010000006">
    <property type="protein sequence ID" value="KAK7603418.1"/>
    <property type="molecule type" value="Genomic_DNA"/>
</dbReference>
<feature type="region of interest" description="Disordered" evidence="2">
    <location>
        <begin position="410"/>
        <end position="568"/>
    </location>
</feature>
<sequence>MAPPRKGDSSDKSCDSSGDLIRLQLEMLLYSKELKRLSAESENQIKKAIFENHKAITLSSKPQKGSAETINLTHKLVLLQWHSTASEHENCPKNTNSKEPPESETVQDRDPSLANVICRGEAMLAENRGVDRRNMRRPLCTTCGKFSHQVRFCRYFGKVCYYCSQMGHISANCPLTGKERDPVPDMIHELQNPNKNHGFKESNAGVCIIDNIDQTFVSINVSEQSVYMAYGPRHYDGRFRKADETPKYRDGRRKKPTHYSDYDSEEDRKVSYTDRRDNIGATCQYYYDPPLYGLSPKEKVELFTVDIEKSREIVEKYKKKQVEIPEIVEIEDIDTLQIDDLKKKLKETIDVQKEYHNILNEYLTDDQSSRESDLKKMDEIVQKLSKYEQEVKNETPTHPKYYSETMNKYREGLPRGNKPLIRDSLESFSGNPKIAASTSLHKQDEVEDTGTDGIKEDKQTDGARQEIPERRNSRSKRYSPPAKRKEAEERRNERRSECREEYRRRSRDRDDDRNCYRDNRDRYRDERDRDRELDRRPYGREGHHNHRDSDPDDEDKKPSDQGRRNSRD</sequence>
<dbReference type="InterPro" id="IPR036875">
    <property type="entry name" value="Znf_CCHC_sf"/>
</dbReference>
<dbReference type="Pfam" id="PF00098">
    <property type="entry name" value="zf-CCHC"/>
    <property type="match status" value="1"/>
</dbReference>
<feature type="region of interest" description="Disordered" evidence="2">
    <location>
        <begin position="87"/>
        <end position="110"/>
    </location>
</feature>
<evidence type="ECO:0000256" key="1">
    <source>
        <dbReference type="PROSITE-ProRule" id="PRU00047"/>
    </source>
</evidence>
<dbReference type="Gene3D" id="4.10.60.10">
    <property type="entry name" value="Zinc finger, CCHC-type"/>
    <property type="match status" value="1"/>
</dbReference>